<accession>A0ABT8IIP7</accession>
<feature type="transmembrane region" description="Helical" evidence="1">
    <location>
        <begin position="7"/>
        <end position="25"/>
    </location>
</feature>
<keyword evidence="1" id="KW-0472">Membrane</keyword>
<gene>
    <name evidence="2" type="ORF">NWF35_01730</name>
</gene>
<evidence type="ECO:0000313" key="2">
    <source>
        <dbReference type="EMBL" id="MDN4592650.1"/>
    </source>
</evidence>
<comment type="caution">
    <text evidence="2">The sequence shown here is derived from an EMBL/GenBank/DDBJ whole genome shotgun (WGS) entry which is preliminary data.</text>
</comment>
<reference evidence="2" key="1">
    <citation type="submission" date="2022-08" db="EMBL/GenBank/DDBJ databases">
        <title>Polycladomyces zharkentsis sp. nov., a novel thermophilic CMC and starch-degrading bacterium isolated from a geothermal spring in Kazakhstan.</title>
        <authorList>
            <person name="Mashzhan A."/>
            <person name="Kistaubaeva A."/>
            <person name="Javier-Lopez R."/>
            <person name="Birkeland N.-K."/>
        </authorList>
    </citation>
    <scope>NUCLEOTIDE SEQUENCE</scope>
    <source>
        <strain evidence="2">KSR 13</strain>
    </source>
</reference>
<proteinExistence type="predicted"/>
<keyword evidence="1" id="KW-1133">Transmembrane helix</keyword>
<name>A0ABT8IIP7_9BACL</name>
<dbReference type="RefSeq" id="WP_301237372.1">
    <property type="nucleotide sequence ID" value="NZ_JANRHH010000012.1"/>
</dbReference>
<evidence type="ECO:0000256" key="1">
    <source>
        <dbReference type="SAM" id="Phobius"/>
    </source>
</evidence>
<evidence type="ECO:0000313" key="3">
    <source>
        <dbReference type="Proteomes" id="UP001174196"/>
    </source>
</evidence>
<dbReference type="Proteomes" id="UP001174196">
    <property type="component" value="Unassembled WGS sequence"/>
</dbReference>
<keyword evidence="1" id="KW-0812">Transmembrane</keyword>
<organism evidence="2 3">
    <name type="scientific">Polycladomyces subterraneus</name>
    <dbReference type="NCBI Taxonomy" id="1016997"/>
    <lineage>
        <taxon>Bacteria</taxon>
        <taxon>Bacillati</taxon>
        <taxon>Bacillota</taxon>
        <taxon>Bacilli</taxon>
        <taxon>Bacillales</taxon>
        <taxon>Thermoactinomycetaceae</taxon>
        <taxon>Polycladomyces</taxon>
    </lineage>
</organism>
<protein>
    <submittedName>
        <fullName evidence="2">Uncharacterized protein</fullName>
    </submittedName>
</protein>
<keyword evidence="3" id="KW-1185">Reference proteome</keyword>
<sequence>MSNTPKRLWILIGILIIGTVVFFIPSQPSQPTEIRITSSSQTITVNTLKEMTHLADYIVVGTFKSFDSIWNAARMGDGPDAKPDPHHYAEGRLYDFRVNEVLKGSIPDRTIKVSIIYAKEEQGLNINGQPTRLMMRDPHFVAPVFGKKYILFLTKANNAPPIYGIPFHPYQIQFDGAGKAVLKKPNSRPIIEKKQSGSTQVVITHETDFKINDTITGKDFKQIKAEILRATKR</sequence>
<dbReference type="EMBL" id="JANRHH010000012">
    <property type="protein sequence ID" value="MDN4592650.1"/>
    <property type="molecule type" value="Genomic_DNA"/>
</dbReference>